<dbReference type="EMBL" id="CP014167">
    <property type="protein sequence ID" value="ANS74177.1"/>
    <property type="molecule type" value="Genomic_DNA"/>
</dbReference>
<proteinExistence type="predicted"/>
<dbReference type="KEGG" id="pyg:AWM70_05930"/>
<dbReference type="Proteomes" id="UP000092573">
    <property type="component" value="Chromosome"/>
</dbReference>
<dbReference type="AlphaFoldDB" id="A0A1B1MYE2"/>
<dbReference type="STRING" id="1462996.AWM70_05930"/>
<accession>A0A1B1MYE2</accession>
<keyword evidence="2" id="KW-1185">Reference proteome</keyword>
<organism evidence="1 2">
    <name type="scientific">Paenibacillus yonginensis</name>
    <dbReference type="NCBI Taxonomy" id="1462996"/>
    <lineage>
        <taxon>Bacteria</taxon>
        <taxon>Bacillati</taxon>
        <taxon>Bacillota</taxon>
        <taxon>Bacilli</taxon>
        <taxon>Bacillales</taxon>
        <taxon>Paenibacillaceae</taxon>
        <taxon>Paenibacillus</taxon>
    </lineage>
</organism>
<sequence length="94" mass="10821">MQVVPAKRAELREWKSQAAKRRLLLHRSSVPAPQSRQQSFGKLEPELIRSLHRGNGHLRILRRPQLVQYPLQLDGIQLNGCNRSPVHFRNAARG</sequence>
<gene>
    <name evidence="1" type="ORF">AWM70_05930</name>
</gene>
<reference evidence="1 2" key="1">
    <citation type="submission" date="2016-01" db="EMBL/GenBank/DDBJ databases">
        <title>Complete Genome Sequence of Paenibacillus yonginensis DCY84, a novel Plant Growth-Promoting Bacteria with Elicitation of Induced Systemic Resistance.</title>
        <authorList>
            <person name="Kim Y.J."/>
            <person name="Yang D.C."/>
            <person name="Sukweenadhi J."/>
        </authorList>
    </citation>
    <scope>NUCLEOTIDE SEQUENCE [LARGE SCALE GENOMIC DNA]</scope>
    <source>
        <strain evidence="1 2">DCY84</strain>
    </source>
</reference>
<protein>
    <submittedName>
        <fullName evidence="1">Uncharacterized protein</fullName>
    </submittedName>
</protein>
<evidence type="ECO:0000313" key="1">
    <source>
        <dbReference type="EMBL" id="ANS74177.1"/>
    </source>
</evidence>
<name>A0A1B1MYE2_9BACL</name>
<evidence type="ECO:0000313" key="2">
    <source>
        <dbReference type="Proteomes" id="UP000092573"/>
    </source>
</evidence>